<evidence type="ECO:0000259" key="7">
    <source>
        <dbReference type="Pfam" id="PF00931"/>
    </source>
</evidence>
<protein>
    <submittedName>
        <fullName evidence="11">Uncharacterized protein</fullName>
    </submittedName>
</protein>
<feature type="domain" description="Disease resistance R13L4/SHOC-2-like LRR" evidence="10">
    <location>
        <begin position="530"/>
        <end position="781"/>
    </location>
</feature>
<comment type="similarity">
    <text evidence="1">Belongs to the disease resistance NB-LRR family.</text>
</comment>
<gene>
    <name evidence="11" type="ORF">RHSIM_Rhsim05G0158000</name>
</gene>
<sequence length="803" mass="92583">MAEAILGIIAKKATEIAASRIIQESSRLSHVREALEWIETEMRRIQSYLEDAEAKQLRTKGVSNFIRDIWDLAYDVEDIIDIYFPRIRLSRSRWKRLLDFSNMRTARNFVKKVERIKERVEDITIARLTFGINESSCSSEEDALDPRQSFPHPDEPNIVGFDDLIKNLVDKVLNEDLHYRVVSITGFAGLGKTTLARKVYNSARQSRVHYFSRQHFDCAAWICVSQIPNTKKLLRDIARQVGLEEKKIEDDVVTNLYKFLSTKRYVIVIDDIWCTKAWDALMLGLPMNSKNGSRLILTSRNRDVDPPQLENIGEQILKRCGGVPLANVLAAGLLKLRERSETEWKGVLEDMGQDNDQCKIFASSYNDLPTKLKPCFLYFGLFLEDSEIRVFELINLWTAEGFINGERVREVEEVGYGYLNCLIARNLIQVAQRKLNGTVLTVRIHDILHNLCIRVGKEINFFNIHTNEINCNNALKVHRVTVHGNDMTAALLCIQKLLAFVLCYVLFVGTHGILRLIKIFYATRNFFECLVLRTAMYRELPYAISNLKSLLTLDVRESVKVYLPNVIWSMKQLRHILLPVRCYAPSFWGVDLDVFHRVEISFPNLQTLHWLPSDLFKIDWLHKLTGLRTLRVNLENKDIIGVLSDVTPVSHKLEELSLVASVLDLRETISLNFSRYCNLSELFIENVRLNELLHDKLPPNLTTLSLVRTHLMTNTAEALKKLRMLKFLKLGSHSYSGKELVFSGEHGHFPELLVLEIEYLPNLEMVVVEEGGMPRLRDFRILGCCPETRIPDRVRSVMIRTIE</sequence>
<dbReference type="InterPro" id="IPR044974">
    <property type="entry name" value="Disease_R_plants"/>
</dbReference>
<dbReference type="InterPro" id="IPR036388">
    <property type="entry name" value="WH-like_DNA-bd_sf"/>
</dbReference>
<dbReference type="FunFam" id="1.10.10.10:FF:000322">
    <property type="entry name" value="Probable disease resistance protein At1g63360"/>
    <property type="match status" value="1"/>
</dbReference>
<keyword evidence="5" id="KW-0611">Plant defense</keyword>
<dbReference type="Pfam" id="PF23559">
    <property type="entry name" value="WHD_DRP"/>
    <property type="match status" value="1"/>
</dbReference>
<evidence type="ECO:0000256" key="1">
    <source>
        <dbReference type="ARBA" id="ARBA00008894"/>
    </source>
</evidence>
<feature type="domain" description="Disease resistance N-terminal" evidence="8">
    <location>
        <begin position="14"/>
        <end position="96"/>
    </location>
</feature>
<dbReference type="PANTHER" id="PTHR23155:SF1238">
    <property type="entry name" value="TOMV SUSCEPTIBLE PROTEIN TM-2"/>
    <property type="match status" value="1"/>
</dbReference>
<evidence type="ECO:0000256" key="4">
    <source>
        <dbReference type="ARBA" id="ARBA00022741"/>
    </source>
</evidence>
<evidence type="ECO:0000256" key="6">
    <source>
        <dbReference type="ARBA" id="ARBA00022840"/>
    </source>
</evidence>
<evidence type="ECO:0000259" key="8">
    <source>
        <dbReference type="Pfam" id="PF18052"/>
    </source>
</evidence>
<reference evidence="11" key="1">
    <citation type="submission" date="2019-11" db="EMBL/GenBank/DDBJ databases">
        <authorList>
            <person name="Liu Y."/>
            <person name="Hou J."/>
            <person name="Li T.-Q."/>
            <person name="Guan C.-H."/>
            <person name="Wu X."/>
            <person name="Wu H.-Z."/>
            <person name="Ling F."/>
            <person name="Zhang R."/>
            <person name="Shi X.-G."/>
            <person name="Ren J.-P."/>
            <person name="Chen E.-F."/>
            <person name="Sun J.-M."/>
        </authorList>
    </citation>
    <scope>NUCLEOTIDE SEQUENCE</scope>
    <source>
        <strain evidence="11">Adult_tree_wgs_1</strain>
        <tissue evidence="11">Leaves</tissue>
    </source>
</reference>
<dbReference type="Pfam" id="PF23598">
    <property type="entry name" value="LRR_14"/>
    <property type="match status" value="1"/>
</dbReference>
<dbReference type="PANTHER" id="PTHR23155">
    <property type="entry name" value="DISEASE RESISTANCE PROTEIN RP"/>
    <property type="match status" value="1"/>
</dbReference>
<dbReference type="InterPro" id="IPR038005">
    <property type="entry name" value="RX-like_CC"/>
</dbReference>
<dbReference type="PRINTS" id="PR00364">
    <property type="entry name" value="DISEASERSIST"/>
</dbReference>
<accession>A0A834H218</accession>
<dbReference type="InterPro" id="IPR055414">
    <property type="entry name" value="LRR_R13L4/SHOC2-like"/>
</dbReference>
<dbReference type="SUPFAM" id="SSF52058">
    <property type="entry name" value="L domain-like"/>
    <property type="match status" value="1"/>
</dbReference>
<dbReference type="InterPro" id="IPR041118">
    <property type="entry name" value="Rx_N"/>
</dbReference>
<dbReference type="SUPFAM" id="SSF52540">
    <property type="entry name" value="P-loop containing nucleoside triphosphate hydrolases"/>
    <property type="match status" value="1"/>
</dbReference>
<dbReference type="Gene3D" id="3.80.10.10">
    <property type="entry name" value="Ribonuclease Inhibitor"/>
    <property type="match status" value="1"/>
</dbReference>
<dbReference type="GO" id="GO:0098542">
    <property type="term" value="P:defense response to other organism"/>
    <property type="evidence" value="ECO:0007669"/>
    <property type="project" value="TreeGrafter"/>
</dbReference>
<dbReference type="Gene3D" id="1.20.5.4130">
    <property type="match status" value="1"/>
</dbReference>
<dbReference type="GO" id="GO:0051607">
    <property type="term" value="P:defense response to virus"/>
    <property type="evidence" value="ECO:0007669"/>
    <property type="project" value="UniProtKB-ARBA"/>
</dbReference>
<feature type="domain" description="Disease resistance protein winged helix" evidence="9">
    <location>
        <begin position="381"/>
        <end position="451"/>
    </location>
</feature>
<keyword evidence="12" id="KW-1185">Reference proteome</keyword>
<keyword evidence="2" id="KW-0433">Leucine-rich repeat</keyword>
<evidence type="ECO:0000256" key="5">
    <source>
        <dbReference type="ARBA" id="ARBA00022821"/>
    </source>
</evidence>
<dbReference type="AlphaFoldDB" id="A0A834H218"/>
<dbReference type="Pfam" id="PF00931">
    <property type="entry name" value="NB-ARC"/>
    <property type="match status" value="1"/>
</dbReference>
<proteinExistence type="inferred from homology"/>
<dbReference type="CDD" id="cd14798">
    <property type="entry name" value="RX-CC_like"/>
    <property type="match status" value="1"/>
</dbReference>
<dbReference type="GO" id="GO:0005524">
    <property type="term" value="F:ATP binding"/>
    <property type="evidence" value="ECO:0007669"/>
    <property type="project" value="UniProtKB-KW"/>
</dbReference>
<dbReference type="EMBL" id="WJXA01000005">
    <property type="protein sequence ID" value="KAF7144048.1"/>
    <property type="molecule type" value="Genomic_DNA"/>
</dbReference>
<dbReference type="GO" id="GO:0043531">
    <property type="term" value="F:ADP binding"/>
    <property type="evidence" value="ECO:0007669"/>
    <property type="project" value="InterPro"/>
</dbReference>
<keyword evidence="4" id="KW-0547">Nucleotide-binding</keyword>
<feature type="domain" description="NB-ARC" evidence="7">
    <location>
        <begin position="164"/>
        <end position="304"/>
    </location>
</feature>
<dbReference type="InterPro" id="IPR058922">
    <property type="entry name" value="WHD_DRP"/>
</dbReference>
<dbReference type="Pfam" id="PF18052">
    <property type="entry name" value="Rx_N"/>
    <property type="match status" value="1"/>
</dbReference>
<dbReference type="Proteomes" id="UP000626092">
    <property type="component" value="Unassembled WGS sequence"/>
</dbReference>
<dbReference type="InterPro" id="IPR002182">
    <property type="entry name" value="NB-ARC"/>
</dbReference>
<evidence type="ECO:0000259" key="9">
    <source>
        <dbReference type="Pfam" id="PF23559"/>
    </source>
</evidence>
<evidence type="ECO:0000256" key="2">
    <source>
        <dbReference type="ARBA" id="ARBA00022614"/>
    </source>
</evidence>
<name>A0A834H218_RHOSS</name>
<evidence type="ECO:0000313" key="11">
    <source>
        <dbReference type="EMBL" id="KAF7144048.1"/>
    </source>
</evidence>
<evidence type="ECO:0000313" key="12">
    <source>
        <dbReference type="Proteomes" id="UP000626092"/>
    </source>
</evidence>
<evidence type="ECO:0000259" key="10">
    <source>
        <dbReference type="Pfam" id="PF23598"/>
    </source>
</evidence>
<dbReference type="InterPro" id="IPR027417">
    <property type="entry name" value="P-loop_NTPase"/>
</dbReference>
<evidence type="ECO:0000256" key="3">
    <source>
        <dbReference type="ARBA" id="ARBA00022737"/>
    </source>
</evidence>
<organism evidence="11 12">
    <name type="scientific">Rhododendron simsii</name>
    <name type="common">Sims's rhododendron</name>
    <dbReference type="NCBI Taxonomy" id="118357"/>
    <lineage>
        <taxon>Eukaryota</taxon>
        <taxon>Viridiplantae</taxon>
        <taxon>Streptophyta</taxon>
        <taxon>Embryophyta</taxon>
        <taxon>Tracheophyta</taxon>
        <taxon>Spermatophyta</taxon>
        <taxon>Magnoliopsida</taxon>
        <taxon>eudicotyledons</taxon>
        <taxon>Gunneridae</taxon>
        <taxon>Pentapetalae</taxon>
        <taxon>asterids</taxon>
        <taxon>Ericales</taxon>
        <taxon>Ericaceae</taxon>
        <taxon>Ericoideae</taxon>
        <taxon>Rhodoreae</taxon>
        <taxon>Rhododendron</taxon>
    </lineage>
</organism>
<dbReference type="FunFam" id="3.40.50.300:FF:001091">
    <property type="entry name" value="Probable disease resistance protein At1g61300"/>
    <property type="match status" value="1"/>
</dbReference>
<dbReference type="OrthoDB" id="3429988at2759"/>
<dbReference type="InterPro" id="IPR032675">
    <property type="entry name" value="LRR_dom_sf"/>
</dbReference>
<keyword evidence="6" id="KW-0067">ATP-binding</keyword>
<dbReference type="Gene3D" id="3.40.50.300">
    <property type="entry name" value="P-loop containing nucleotide triphosphate hydrolases"/>
    <property type="match status" value="1"/>
</dbReference>
<comment type="caution">
    <text evidence="11">The sequence shown here is derived from an EMBL/GenBank/DDBJ whole genome shotgun (WGS) entry which is preliminary data.</text>
</comment>
<keyword evidence="3" id="KW-0677">Repeat</keyword>
<dbReference type="Gene3D" id="1.10.10.10">
    <property type="entry name" value="Winged helix-like DNA-binding domain superfamily/Winged helix DNA-binding domain"/>
    <property type="match status" value="1"/>
</dbReference>